<dbReference type="EMBL" id="FWXI01000019">
    <property type="protein sequence ID" value="SMD03312.1"/>
    <property type="molecule type" value="Genomic_DNA"/>
</dbReference>
<dbReference type="CDD" id="cd02274">
    <property type="entry name" value="DHDPR_N"/>
    <property type="match status" value="1"/>
</dbReference>
<name>A0A1W2E1N4_9FIRM</name>
<evidence type="ECO:0000256" key="8">
    <source>
        <dbReference type="ARBA" id="ARBA00037922"/>
    </source>
</evidence>
<dbReference type="OrthoDB" id="9790352at2"/>
<evidence type="ECO:0000256" key="4">
    <source>
        <dbReference type="ARBA" id="ARBA00022915"/>
    </source>
</evidence>
<feature type="domain" description="Dihydrodipicolinate reductase C-terminal" evidence="14">
    <location>
        <begin position="130"/>
        <end position="249"/>
    </location>
</feature>
<dbReference type="Gene3D" id="3.30.360.10">
    <property type="entry name" value="Dihydrodipicolinate Reductase, domain 2"/>
    <property type="match status" value="1"/>
</dbReference>
<keyword evidence="2" id="KW-0028">Amino-acid biosynthesis</keyword>
<dbReference type="Pfam" id="PF05173">
    <property type="entry name" value="DapB_C"/>
    <property type="match status" value="1"/>
</dbReference>
<evidence type="ECO:0000256" key="10">
    <source>
        <dbReference type="ARBA" id="ARBA00049080"/>
    </source>
</evidence>
<dbReference type="PIRSF" id="PIRSF000161">
    <property type="entry name" value="DHPR"/>
    <property type="match status" value="1"/>
</dbReference>
<evidence type="ECO:0000313" key="16">
    <source>
        <dbReference type="Proteomes" id="UP000192738"/>
    </source>
</evidence>
<organism evidence="15 16">
    <name type="scientific">Sporomusa malonica</name>
    <dbReference type="NCBI Taxonomy" id="112901"/>
    <lineage>
        <taxon>Bacteria</taxon>
        <taxon>Bacillati</taxon>
        <taxon>Bacillota</taxon>
        <taxon>Negativicutes</taxon>
        <taxon>Selenomonadales</taxon>
        <taxon>Sporomusaceae</taxon>
        <taxon>Sporomusa</taxon>
    </lineage>
</organism>
<keyword evidence="5" id="KW-0560">Oxidoreductase</keyword>
<keyword evidence="7" id="KW-0457">Lysine biosynthesis</keyword>
<accession>A0A1W2E1N4</accession>
<dbReference type="STRING" id="112901.SAMN04488500_11986"/>
<evidence type="ECO:0000256" key="6">
    <source>
        <dbReference type="ARBA" id="ARBA00023027"/>
    </source>
</evidence>
<reference evidence="15 16" key="1">
    <citation type="submission" date="2017-04" db="EMBL/GenBank/DDBJ databases">
        <authorList>
            <person name="Afonso C.L."/>
            <person name="Miller P.J."/>
            <person name="Scott M.A."/>
            <person name="Spackman E."/>
            <person name="Goraichik I."/>
            <person name="Dimitrov K.M."/>
            <person name="Suarez D.L."/>
            <person name="Swayne D.E."/>
        </authorList>
    </citation>
    <scope>NUCLEOTIDE SEQUENCE [LARGE SCALE GENOMIC DNA]</scope>
    <source>
        <strain evidence="15 16">DSM 5090</strain>
    </source>
</reference>
<comment type="catalytic activity">
    <reaction evidence="10">
        <text>(S)-2,3,4,5-tetrahydrodipicolinate + NADP(+) + H2O = (2S,4S)-4-hydroxy-2,3,4,5-tetrahydrodipicolinate + NADPH + H(+)</text>
        <dbReference type="Rhea" id="RHEA:35331"/>
        <dbReference type="ChEBI" id="CHEBI:15377"/>
        <dbReference type="ChEBI" id="CHEBI:15378"/>
        <dbReference type="ChEBI" id="CHEBI:16845"/>
        <dbReference type="ChEBI" id="CHEBI:57783"/>
        <dbReference type="ChEBI" id="CHEBI:58349"/>
        <dbReference type="ChEBI" id="CHEBI:67139"/>
        <dbReference type="EC" id="1.17.1.8"/>
    </reaction>
</comment>
<evidence type="ECO:0000256" key="5">
    <source>
        <dbReference type="ARBA" id="ARBA00023002"/>
    </source>
</evidence>
<evidence type="ECO:0000259" key="13">
    <source>
        <dbReference type="Pfam" id="PF01113"/>
    </source>
</evidence>
<evidence type="ECO:0000259" key="14">
    <source>
        <dbReference type="Pfam" id="PF05173"/>
    </source>
</evidence>
<dbReference type="Gene3D" id="3.40.50.720">
    <property type="entry name" value="NAD(P)-binding Rossmann-like Domain"/>
    <property type="match status" value="1"/>
</dbReference>
<dbReference type="GO" id="GO:0005829">
    <property type="term" value="C:cytosol"/>
    <property type="evidence" value="ECO:0007669"/>
    <property type="project" value="TreeGrafter"/>
</dbReference>
<gene>
    <name evidence="15" type="ORF">SAMN04488500_11986</name>
</gene>
<evidence type="ECO:0000256" key="12">
    <source>
        <dbReference type="NCBIfam" id="TIGR00036"/>
    </source>
</evidence>
<dbReference type="NCBIfam" id="TIGR00036">
    <property type="entry name" value="dapB"/>
    <property type="match status" value="1"/>
</dbReference>
<dbReference type="InterPro" id="IPR000846">
    <property type="entry name" value="DapB_N"/>
</dbReference>
<keyword evidence="4" id="KW-0220">Diaminopimelate biosynthesis</keyword>
<dbReference type="InterPro" id="IPR022663">
    <property type="entry name" value="DapB_C"/>
</dbReference>
<dbReference type="RefSeq" id="WP_084577462.1">
    <property type="nucleotide sequence ID" value="NZ_CP155572.1"/>
</dbReference>
<dbReference type="InterPro" id="IPR036291">
    <property type="entry name" value="NAD(P)-bd_dom_sf"/>
</dbReference>
<dbReference type="Pfam" id="PF01113">
    <property type="entry name" value="DapB_N"/>
    <property type="match status" value="1"/>
</dbReference>
<dbReference type="EC" id="1.17.1.8" evidence="9 12"/>
<evidence type="ECO:0000256" key="9">
    <source>
        <dbReference type="ARBA" id="ARBA00038983"/>
    </source>
</evidence>
<keyword evidence="16" id="KW-1185">Reference proteome</keyword>
<protein>
    <recommendedName>
        <fullName evidence="9 12">4-hydroxy-tetrahydrodipicolinate reductase</fullName>
        <ecNumber evidence="9 12">1.17.1.8</ecNumber>
    </recommendedName>
</protein>
<dbReference type="InterPro" id="IPR023940">
    <property type="entry name" value="DHDPR_bac"/>
</dbReference>
<comment type="pathway">
    <text evidence="8">Amino-acid biosynthesis; L-lysine biosynthesis via DAP pathway; (S)-tetrahydrodipicolinate from L-aspartate: step 4/4.</text>
</comment>
<dbReference type="Proteomes" id="UP000192738">
    <property type="component" value="Unassembled WGS sequence"/>
</dbReference>
<comment type="similarity">
    <text evidence="1">Belongs to the DapB family.</text>
</comment>
<sequence>MKVALIGLGTTGRIAAEYLYKKQALSLVLCRENSSEEGKDLGEILHRPYMGITVETTANLEEKLNKFKPDILIDFSSPNFLREHLSTLARCHVNVVTAVTGYTQMDIKRVKVLARKRQIGVVIAPNITFGVNILLVMAQIVAELQSDYDFQVIDENHRNKKDSPSGTAEKIAAAIKRGLERSGEKNDSIPIHSIRAGDIIGRHKVLVCGKHDQIEITHSAFSRTAYAEGAYKAAQFIYGRKGLYEMKDVFGLGKSSHSDERAHGVDAVSLTGVYA</sequence>
<evidence type="ECO:0000256" key="1">
    <source>
        <dbReference type="ARBA" id="ARBA00006642"/>
    </source>
</evidence>
<evidence type="ECO:0000256" key="11">
    <source>
        <dbReference type="ARBA" id="ARBA00049396"/>
    </source>
</evidence>
<evidence type="ECO:0000313" key="15">
    <source>
        <dbReference type="EMBL" id="SMD03312.1"/>
    </source>
</evidence>
<dbReference type="GO" id="GO:0008839">
    <property type="term" value="F:4-hydroxy-tetrahydrodipicolinate reductase"/>
    <property type="evidence" value="ECO:0007669"/>
    <property type="project" value="UniProtKB-UniRule"/>
</dbReference>
<feature type="domain" description="Dihydrodipicolinate reductase N-terminal" evidence="13">
    <location>
        <begin position="1"/>
        <end position="126"/>
    </location>
</feature>
<dbReference type="GO" id="GO:0019877">
    <property type="term" value="P:diaminopimelate biosynthetic process"/>
    <property type="evidence" value="ECO:0007669"/>
    <property type="project" value="UniProtKB-KW"/>
</dbReference>
<keyword evidence="3" id="KW-0521">NADP</keyword>
<dbReference type="PANTHER" id="PTHR20836:SF0">
    <property type="entry name" value="4-HYDROXY-TETRAHYDRODIPICOLINATE REDUCTASE 1, CHLOROPLASTIC-RELATED"/>
    <property type="match status" value="1"/>
</dbReference>
<proteinExistence type="inferred from homology"/>
<keyword evidence="6" id="KW-0520">NAD</keyword>
<evidence type="ECO:0000256" key="7">
    <source>
        <dbReference type="ARBA" id="ARBA00023154"/>
    </source>
</evidence>
<evidence type="ECO:0000256" key="2">
    <source>
        <dbReference type="ARBA" id="ARBA00022605"/>
    </source>
</evidence>
<evidence type="ECO:0000256" key="3">
    <source>
        <dbReference type="ARBA" id="ARBA00022857"/>
    </source>
</evidence>
<dbReference type="SUPFAM" id="SSF51735">
    <property type="entry name" value="NAD(P)-binding Rossmann-fold domains"/>
    <property type="match status" value="1"/>
</dbReference>
<comment type="catalytic activity">
    <reaction evidence="11">
        <text>(S)-2,3,4,5-tetrahydrodipicolinate + NAD(+) + H2O = (2S,4S)-4-hydroxy-2,3,4,5-tetrahydrodipicolinate + NADH + H(+)</text>
        <dbReference type="Rhea" id="RHEA:35323"/>
        <dbReference type="ChEBI" id="CHEBI:15377"/>
        <dbReference type="ChEBI" id="CHEBI:15378"/>
        <dbReference type="ChEBI" id="CHEBI:16845"/>
        <dbReference type="ChEBI" id="CHEBI:57540"/>
        <dbReference type="ChEBI" id="CHEBI:57945"/>
        <dbReference type="ChEBI" id="CHEBI:67139"/>
        <dbReference type="EC" id="1.17.1.8"/>
    </reaction>
</comment>
<dbReference type="PANTHER" id="PTHR20836">
    <property type="entry name" value="DIHYDRODIPICOLINATE REDUCTASE"/>
    <property type="match status" value="1"/>
</dbReference>
<dbReference type="GO" id="GO:0009089">
    <property type="term" value="P:lysine biosynthetic process via diaminopimelate"/>
    <property type="evidence" value="ECO:0007669"/>
    <property type="project" value="UniProtKB-UniRule"/>
</dbReference>
<dbReference type="AlphaFoldDB" id="A0A1W2E1N4"/>
<dbReference type="SUPFAM" id="SSF55347">
    <property type="entry name" value="Glyceraldehyde-3-phosphate dehydrogenase-like, C-terminal domain"/>
    <property type="match status" value="1"/>
</dbReference>